<dbReference type="InterPro" id="IPR048147">
    <property type="entry name" value="CBO0543-like"/>
</dbReference>
<feature type="transmembrane region" description="Helical" evidence="1">
    <location>
        <begin position="123"/>
        <end position="150"/>
    </location>
</feature>
<dbReference type="NCBIfam" id="NF041644">
    <property type="entry name" value="CBO0543_fam"/>
    <property type="match status" value="1"/>
</dbReference>
<protein>
    <submittedName>
        <fullName evidence="2">Uncharacterized protein</fullName>
    </submittedName>
</protein>
<dbReference type="EMBL" id="FNHB01000001">
    <property type="protein sequence ID" value="SDL85156.1"/>
    <property type="molecule type" value="Genomic_DNA"/>
</dbReference>
<dbReference type="Proteomes" id="UP000214880">
    <property type="component" value="Unassembled WGS sequence"/>
</dbReference>
<accession>A0A1G9NF36</accession>
<dbReference type="AlphaFoldDB" id="A0A1G9NF36"/>
<proteinExistence type="predicted"/>
<feature type="transmembrane region" description="Helical" evidence="1">
    <location>
        <begin position="60"/>
        <end position="85"/>
    </location>
</feature>
<feature type="transmembrane region" description="Helical" evidence="1">
    <location>
        <begin position="97"/>
        <end position="116"/>
    </location>
</feature>
<name>A0A1G9NF36_9FIRM</name>
<gene>
    <name evidence="2" type="ORF">SAMN04488502_101995</name>
</gene>
<feature type="transmembrane region" description="Helical" evidence="1">
    <location>
        <begin position="31"/>
        <end position="48"/>
    </location>
</feature>
<evidence type="ECO:0000313" key="3">
    <source>
        <dbReference type="Proteomes" id="UP000214880"/>
    </source>
</evidence>
<evidence type="ECO:0000256" key="1">
    <source>
        <dbReference type="SAM" id="Phobius"/>
    </source>
</evidence>
<sequence>MNYPSDEQIAEMMRQLTQARIENFLGQHMGIWQWWVLVILLIAPWFIWYKLVDKKRILEVTLFGVIIMVFTITLDEIGFVLSLWSYPVEVIPILPRLTSIDYTMLPIIFMLVYQYFPTWKNFFGALVVLSTVFSFVAEPIVVHLGFYVLIQWLYWYSFPIYIVMGLLARWIVRILIDIERAVKKDNDL</sequence>
<keyword evidence="1" id="KW-0812">Transmembrane</keyword>
<evidence type="ECO:0000313" key="2">
    <source>
        <dbReference type="EMBL" id="SDL85156.1"/>
    </source>
</evidence>
<organism evidence="2 3">
    <name type="scientific">Dendrosporobacter quercicolus</name>
    <dbReference type="NCBI Taxonomy" id="146817"/>
    <lineage>
        <taxon>Bacteria</taxon>
        <taxon>Bacillati</taxon>
        <taxon>Bacillota</taxon>
        <taxon>Negativicutes</taxon>
        <taxon>Selenomonadales</taxon>
        <taxon>Sporomusaceae</taxon>
        <taxon>Dendrosporobacter</taxon>
    </lineage>
</organism>
<reference evidence="2 3" key="1">
    <citation type="submission" date="2016-10" db="EMBL/GenBank/DDBJ databases">
        <authorList>
            <person name="de Groot N.N."/>
        </authorList>
    </citation>
    <scope>NUCLEOTIDE SEQUENCE [LARGE SCALE GENOMIC DNA]</scope>
    <source>
        <strain evidence="2 3">DSM 1736</strain>
    </source>
</reference>
<keyword evidence="1" id="KW-0472">Membrane</keyword>
<dbReference type="RefSeq" id="WP_092069036.1">
    <property type="nucleotide sequence ID" value="NZ_FNHB01000001.1"/>
</dbReference>
<feature type="transmembrane region" description="Helical" evidence="1">
    <location>
        <begin position="156"/>
        <end position="176"/>
    </location>
</feature>
<dbReference type="OrthoDB" id="1679483at2"/>
<keyword evidence="3" id="KW-1185">Reference proteome</keyword>
<keyword evidence="1" id="KW-1133">Transmembrane helix</keyword>